<evidence type="ECO:0000313" key="4">
    <source>
        <dbReference type="Proteomes" id="UP000593626"/>
    </source>
</evidence>
<dbReference type="Pfam" id="PF00117">
    <property type="entry name" value="GATase"/>
    <property type="match status" value="1"/>
</dbReference>
<dbReference type="PRINTS" id="PR00096">
    <property type="entry name" value="GATASE"/>
</dbReference>
<dbReference type="InterPro" id="IPR006221">
    <property type="entry name" value="TrpG/PapA_dom"/>
</dbReference>
<dbReference type="CDD" id="cd01743">
    <property type="entry name" value="GATase1_Anthranilate_Synthase"/>
    <property type="match status" value="1"/>
</dbReference>
<dbReference type="PROSITE" id="PS51273">
    <property type="entry name" value="GATASE_TYPE_1"/>
    <property type="match status" value="1"/>
</dbReference>
<accession>A0A7S8CAT5</accession>
<dbReference type="PRINTS" id="PR00099">
    <property type="entry name" value="CPSGATASE"/>
</dbReference>
<dbReference type="RefSeq" id="WP_239674102.1">
    <property type="nucleotide sequence ID" value="NZ_CP049742.1"/>
</dbReference>
<keyword evidence="1" id="KW-0315">Glutamine amidotransferase</keyword>
<feature type="domain" description="Glutamine amidotransferase" evidence="2">
    <location>
        <begin position="3"/>
        <end position="184"/>
    </location>
</feature>
<dbReference type="InterPro" id="IPR050472">
    <property type="entry name" value="Anth_synth/Amidotransfase"/>
</dbReference>
<dbReference type="PANTHER" id="PTHR43418">
    <property type="entry name" value="MULTIFUNCTIONAL TRYPTOPHAN BIOSYNTHESIS PROTEIN-RELATED"/>
    <property type="match status" value="1"/>
</dbReference>
<dbReference type="AlphaFoldDB" id="A0A7S8CAT5"/>
<dbReference type="SUPFAM" id="SSF52317">
    <property type="entry name" value="Class I glutamine amidotransferase-like"/>
    <property type="match status" value="1"/>
</dbReference>
<dbReference type="InterPro" id="IPR017926">
    <property type="entry name" value="GATASE"/>
</dbReference>
<proteinExistence type="predicted"/>
<evidence type="ECO:0000313" key="3">
    <source>
        <dbReference type="EMBL" id="QPC46577.1"/>
    </source>
</evidence>
<organism evidence="3 4">
    <name type="scientific">Mangrovibacillus cuniculi</name>
    <dbReference type="NCBI Taxonomy" id="2593652"/>
    <lineage>
        <taxon>Bacteria</taxon>
        <taxon>Bacillati</taxon>
        <taxon>Bacillota</taxon>
        <taxon>Bacilli</taxon>
        <taxon>Bacillales</taxon>
        <taxon>Bacillaceae</taxon>
        <taxon>Mangrovibacillus</taxon>
    </lineage>
</organism>
<gene>
    <name evidence="3" type="ORF">G8O30_06150</name>
</gene>
<dbReference type="Proteomes" id="UP000593626">
    <property type="component" value="Chromosome"/>
</dbReference>
<protein>
    <submittedName>
        <fullName evidence="3">Aminodeoxychorismate/anthranilate synthase component II</fullName>
    </submittedName>
</protein>
<name>A0A7S8CAT5_9BACI</name>
<sequence>MILLIDHYDSFTFNVANMFKQYGEVKVVRHDEITLEDIKKLNPSAIVLSPGPGKPSDVPNSKRIVREFYRQTPIMGICLGHQLIMEEFGGMVEKTNAIKHGKTSMIMHTGKGIFSYLSNPLKVMRYHSLVANKEMIPEEFDLLATSMDDGHIMAVQHKDARLVGLQFHPESIGTKEGKEIVASFMSLVPVKECV</sequence>
<dbReference type="PRINTS" id="PR00097">
    <property type="entry name" value="ANTSNTHASEII"/>
</dbReference>
<dbReference type="GO" id="GO:0004049">
    <property type="term" value="F:anthranilate synthase activity"/>
    <property type="evidence" value="ECO:0007669"/>
    <property type="project" value="TreeGrafter"/>
</dbReference>
<dbReference type="GO" id="GO:0000162">
    <property type="term" value="P:L-tryptophan biosynthetic process"/>
    <property type="evidence" value="ECO:0007669"/>
    <property type="project" value="TreeGrafter"/>
</dbReference>
<evidence type="ECO:0000259" key="2">
    <source>
        <dbReference type="Pfam" id="PF00117"/>
    </source>
</evidence>
<keyword evidence="4" id="KW-1185">Reference proteome</keyword>
<dbReference type="NCBIfam" id="TIGR00566">
    <property type="entry name" value="trpG_papA"/>
    <property type="match status" value="1"/>
</dbReference>
<dbReference type="GO" id="GO:0005829">
    <property type="term" value="C:cytosol"/>
    <property type="evidence" value="ECO:0007669"/>
    <property type="project" value="TreeGrafter"/>
</dbReference>
<dbReference type="KEGG" id="mcui:G8O30_06150"/>
<dbReference type="PANTHER" id="PTHR43418:SF8">
    <property type="entry name" value="SYNTHASE COMPONENT II, PUTATIVE-RELATED"/>
    <property type="match status" value="1"/>
</dbReference>
<dbReference type="FunFam" id="3.40.50.880:FF:000003">
    <property type="entry name" value="Anthranilate synthase component II"/>
    <property type="match status" value="1"/>
</dbReference>
<reference evidence="3 4" key="1">
    <citation type="submission" date="2019-07" db="EMBL/GenBank/DDBJ databases">
        <title>Genome sequence of 2 isolates from Red Sea Mangroves.</title>
        <authorList>
            <person name="Sefrji F."/>
            <person name="Michoud G."/>
            <person name="Merlino G."/>
            <person name="Daffonchio D."/>
        </authorList>
    </citation>
    <scope>NUCLEOTIDE SEQUENCE [LARGE SCALE GENOMIC DNA]</scope>
    <source>
        <strain evidence="3 4">R1DC41</strain>
    </source>
</reference>
<dbReference type="EMBL" id="CP049742">
    <property type="protein sequence ID" value="QPC46577.1"/>
    <property type="molecule type" value="Genomic_DNA"/>
</dbReference>
<dbReference type="InterPro" id="IPR029062">
    <property type="entry name" value="Class_I_gatase-like"/>
</dbReference>
<evidence type="ECO:0000256" key="1">
    <source>
        <dbReference type="ARBA" id="ARBA00022962"/>
    </source>
</evidence>
<dbReference type="Gene3D" id="3.40.50.880">
    <property type="match status" value="1"/>
</dbReference>